<evidence type="ECO:0008006" key="4">
    <source>
        <dbReference type="Google" id="ProtNLM"/>
    </source>
</evidence>
<dbReference type="Proteomes" id="UP000005666">
    <property type="component" value="Chromosome 4"/>
</dbReference>
<feature type="region of interest" description="Disordered" evidence="1">
    <location>
        <begin position="817"/>
        <end position="836"/>
    </location>
</feature>
<dbReference type="GeneID" id="11530977"/>
<dbReference type="PANTHER" id="PTHR43503:SF2">
    <property type="entry name" value="NEGATIVE REGULATOR OF SPORULATION MDS3-RELATED"/>
    <property type="match status" value="1"/>
</dbReference>
<evidence type="ECO:0000313" key="2">
    <source>
        <dbReference type="EMBL" id="CCE62747.1"/>
    </source>
</evidence>
<feature type="region of interest" description="Disordered" evidence="1">
    <location>
        <begin position="1082"/>
        <end position="1104"/>
    </location>
</feature>
<feature type="compositionally biased region" description="Low complexity" evidence="1">
    <location>
        <begin position="1440"/>
        <end position="1461"/>
    </location>
</feature>
<feature type="compositionally biased region" description="Low complexity" evidence="1">
    <location>
        <begin position="1544"/>
        <end position="1575"/>
    </location>
</feature>
<feature type="region of interest" description="Disordered" evidence="1">
    <location>
        <begin position="1520"/>
        <end position="1583"/>
    </location>
</feature>
<feature type="region of interest" description="Disordered" evidence="1">
    <location>
        <begin position="850"/>
        <end position="869"/>
    </location>
</feature>
<dbReference type="OrthoDB" id="10001928at2759"/>
<dbReference type="eggNOG" id="ENOG502QSQ9">
    <property type="taxonomic scope" value="Eukaryota"/>
</dbReference>
<protein>
    <recommendedName>
        <fullName evidence="4">BTB domain-containing protein</fullName>
    </recommendedName>
</protein>
<dbReference type="Gene3D" id="2.120.10.80">
    <property type="entry name" value="Kelch-type beta propeller"/>
    <property type="match status" value="1"/>
</dbReference>
<dbReference type="KEGG" id="tpf:TPHA_0D01060"/>
<dbReference type="EMBL" id="HE612859">
    <property type="protein sequence ID" value="CCE62747.1"/>
    <property type="molecule type" value="Genomic_DNA"/>
</dbReference>
<dbReference type="GO" id="GO:0005829">
    <property type="term" value="C:cytosol"/>
    <property type="evidence" value="ECO:0007669"/>
    <property type="project" value="TreeGrafter"/>
</dbReference>
<feature type="compositionally biased region" description="Low complexity" evidence="1">
    <location>
        <begin position="1407"/>
        <end position="1430"/>
    </location>
</feature>
<feature type="compositionally biased region" description="Polar residues" evidence="1">
    <location>
        <begin position="1262"/>
        <end position="1287"/>
    </location>
</feature>
<reference evidence="2 3" key="1">
    <citation type="journal article" date="2011" name="Proc. Natl. Acad. Sci. U.S.A.">
        <title>Evolutionary erosion of yeast sex chromosomes by mating-type switching accidents.</title>
        <authorList>
            <person name="Gordon J.L."/>
            <person name="Armisen D."/>
            <person name="Proux-Wera E."/>
            <person name="Oheigeartaigh S.S."/>
            <person name="Byrne K.P."/>
            <person name="Wolfe K.H."/>
        </authorList>
    </citation>
    <scope>NUCLEOTIDE SEQUENCE [LARGE SCALE GENOMIC DNA]</scope>
    <source>
        <strain evidence="3">ATCC 24235 / CBS 4417 / NBRC 1672 / NRRL Y-8282 / UCD 70-5</strain>
    </source>
</reference>
<proteinExistence type="predicted"/>
<dbReference type="HOGENOM" id="CLU_252311_0_0_1"/>
<sequence length="1583" mass="175610">MLIPQPSSTVCYDLKLPNLPANFKTLDEAKKRSLTLDCRTGAAISIARSNIFVHGGLVLPLNLTEVSLVNVQQEIIMYFAKEKGVGSSFKNLIDWVSSEVFFLDLISRTWQRVPTTMKENTENNRDQLTEGSLVTNRLFHSMCYTSSHLYIFGGLAVYPESGYELIATNSLWQLDLVTKEWSLISEDPQIPRRFSHSMHVKNENDESKDTKIVIVGGLSNLDEPLQVVNIFNITKNCWELEIDPLYKDHISLNIEGKRASMVTKSNFSILVENNKADVPALICYYPQIKETLNRDSTNFTNASNTQLPKDRYSHTVGNVSPLAALPLLPDSKGIVMDIDPTQYRYVLNNIFDLRYPTGEYYGYEIILAGYYLDTDDVSFQCYSYDIRSGKWSRINLSCNHCRQSKAFHRFWKLFVWKSHHKILLMGSKVNDGYLPTIQKFDHLMTLEIPTANIQKKEVAKFSHFNKSLVSPISFNFKDEHLIPTISNTDGPLATGKQSYSSSVTSKFESYIRYIAPTEMESVSSVFQSYAMVLGKDAMELFGSPLSDFEFISDEGEAIGVPIYLLRKRWGRYFDMLLAKGYSKVCQDYEATGIQSALIKFTPSQSFSGSKLNRHPSNVSSEGFLDIKARLASMTSLEKFTEDSNYPKLRRSSSASIDSDHHIISGLNNNIIPETTEPLDFSNTLSRGSLNSRSRSSQVDIASTSTGMVFRVPFQDRSKTGTTVFSDLKVPNERRASLNSLPTLEMLKKDVRRLSHPKMTTLTQDHSVLSRGTPADIIHSRRTSVNSARNLLPIHSRKGSLASQASLMSYLSSNSDMMAPLSSSRRDSINTLDSQNSGLLNVPLPPQCLAPTELLPPVPKTNTRKSSILINDISSTSAPSSPLMSKLNIQSDNIPHLSQLRKSSSSSALGDNCSSASSNNYKDKRRGFGSWSSTASNRNVEFEPLLTPRALYLPWSTATLQAFAEFFYTGQVNLRWQLVPVVLNLLIMAKLYEVPLLSSLITEALYTVVSRKEENLHLITRSLLEATTKEARKEAGKNEEALHKILQNNPRYLELMKLKDSLDNIENGYFDMPLQSMSGKLSISTTASDESDRYRRSSSLASYKSNPNNAMYRDILKNGSGSVTSAGSGPVTTLKTPLNKKSSNLRKSEDFGDYKFATQETVDQDKLRVLSSIDMDDDSDSASSEEKLSYIDKLRKLSVAYRRKSMDGTSNINLLDNLDASSSSQSDLDDSDFELGIFSLNTIKKKLSERYADESIDPLMDGTSVSSECLNPTIGSNDPLSNRTSGNISIDPRSSKSSAANSSQAFLNKIIYNRCALKDSVPGIGSQSPPMGNSNGNISQPYMSQMPTLENIMVPNSLPPISYIIKSIYRTAILTNDVRLMIRCLDCLEISEALKKIKRKMNAAQNNANKNAIKSNSKSSIKNIKGKNSASTGQINESSKNKNTSTTSHSSTPPLSTKSTDSINISRSESPGPKPRTSKSGSKNMAPRYSSFNFLMSPSVANSQSGDSLAFDKQQLSAISPRTSVAADTSIKESIANSHSKPKRNSNGNNNTATNTSSTLNQSSTNTPSNNNITGSLFFFGKKK</sequence>
<feature type="region of interest" description="Disordered" evidence="1">
    <location>
        <begin position="1261"/>
        <end position="1297"/>
    </location>
</feature>
<dbReference type="GO" id="GO:0005739">
    <property type="term" value="C:mitochondrion"/>
    <property type="evidence" value="ECO:0007669"/>
    <property type="project" value="TreeGrafter"/>
</dbReference>
<dbReference type="STRING" id="1071381.G8BSC6"/>
<accession>G8BSC6</accession>
<feature type="region of interest" description="Disordered" evidence="1">
    <location>
        <begin position="1120"/>
        <end position="1141"/>
    </location>
</feature>
<dbReference type="RefSeq" id="XP_003685181.1">
    <property type="nucleotide sequence ID" value="XM_003685133.1"/>
</dbReference>
<name>G8BSC6_TETPH</name>
<gene>
    <name evidence="2" type="primary">TPHA0D01060</name>
    <name evidence="2" type="ordered locus">TPHA_0D01060</name>
</gene>
<dbReference type="PANTHER" id="PTHR43503">
    <property type="entry name" value="MCG48959-RELATED"/>
    <property type="match status" value="1"/>
</dbReference>
<dbReference type="SUPFAM" id="SSF117281">
    <property type="entry name" value="Kelch motif"/>
    <property type="match status" value="1"/>
</dbReference>
<keyword evidence="3" id="KW-1185">Reference proteome</keyword>
<organism evidence="2 3">
    <name type="scientific">Tetrapisispora phaffii (strain ATCC 24235 / CBS 4417 / NBRC 1672 / NRRL Y-8282 / UCD 70-5)</name>
    <name type="common">Yeast</name>
    <name type="synonym">Fabospora phaffii</name>
    <dbReference type="NCBI Taxonomy" id="1071381"/>
    <lineage>
        <taxon>Eukaryota</taxon>
        <taxon>Fungi</taxon>
        <taxon>Dikarya</taxon>
        <taxon>Ascomycota</taxon>
        <taxon>Saccharomycotina</taxon>
        <taxon>Saccharomycetes</taxon>
        <taxon>Saccharomycetales</taxon>
        <taxon>Saccharomycetaceae</taxon>
        <taxon>Tetrapisispora</taxon>
    </lineage>
</organism>
<dbReference type="InterPro" id="IPR015915">
    <property type="entry name" value="Kelch-typ_b-propeller"/>
</dbReference>
<evidence type="ECO:0000313" key="3">
    <source>
        <dbReference type="Proteomes" id="UP000005666"/>
    </source>
</evidence>
<dbReference type="GO" id="GO:0045454">
    <property type="term" value="P:cell redox homeostasis"/>
    <property type="evidence" value="ECO:0007669"/>
    <property type="project" value="TreeGrafter"/>
</dbReference>
<feature type="region of interest" description="Disordered" evidence="1">
    <location>
        <begin position="1407"/>
        <end position="1484"/>
    </location>
</feature>
<feature type="compositionally biased region" description="Polar residues" evidence="1">
    <location>
        <begin position="859"/>
        <end position="869"/>
    </location>
</feature>
<evidence type="ECO:0000256" key="1">
    <source>
        <dbReference type="SAM" id="MobiDB-lite"/>
    </source>
</evidence>